<evidence type="ECO:0000256" key="1">
    <source>
        <dbReference type="ARBA" id="ARBA00004790"/>
    </source>
</evidence>
<evidence type="ECO:0000256" key="2">
    <source>
        <dbReference type="ARBA" id="ARBA00010897"/>
    </source>
</evidence>
<sequence length="166" mass="19341">MNVHREPAIRPLTAIPRKAIMTDFAERVINPKTDDFSVRSLMDVDFYKFTMGQFIFKNYAGVRAKFKLINRDPDIPLADVILEEEIRKHLDHVRSLTLRRTDLSFLRGMDVYGKNMFDEEYLAALSTLQLPQFDLNMTGNQFELSVEASWEEATFWETIMLAVISE</sequence>
<keyword evidence="3" id="KW-0662">Pyridine nucleotide biosynthesis</keyword>
<dbReference type="GO" id="GO:0004516">
    <property type="term" value="F:nicotinate phosphoribosyltransferase activity"/>
    <property type="evidence" value="ECO:0007669"/>
    <property type="project" value="InterPro"/>
</dbReference>
<evidence type="ECO:0000313" key="5">
    <source>
        <dbReference type="EMBL" id="SVE43374.1"/>
    </source>
</evidence>
<dbReference type="AlphaFoldDB" id="A0A383DGC0"/>
<organism evidence="5">
    <name type="scientific">marine metagenome</name>
    <dbReference type="NCBI Taxonomy" id="408172"/>
    <lineage>
        <taxon>unclassified sequences</taxon>
        <taxon>metagenomes</taxon>
        <taxon>ecological metagenomes</taxon>
    </lineage>
</organism>
<dbReference type="Gene3D" id="3.20.140.10">
    <property type="entry name" value="nicotinate phosphoribosyltransferase"/>
    <property type="match status" value="1"/>
</dbReference>
<dbReference type="PANTHER" id="PTHR11098:SF1">
    <property type="entry name" value="NICOTINATE PHOSPHORIBOSYLTRANSFERASE"/>
    <property type="match status" value="1"/>
</dbReference>
<dbReference type="GO" id="GO:0005829">
    <property type="term" value="C:cytosol"/>
    <property type="evidence" value="ECO:0007669"/>
    <property type="project" value="TreeGrafter"/>
</dbReference>
<feature type="non-terminal residue" evidence="5">
    <location>
        <position position="166"/>
    </location>
</feature>
<reference evidence="5" key="1">
    <citation type="submission" date="2018-05" db="EMBL/GenBank/DDBJ databases">
        <authorList>
            <person name="Lanie J.A."/>
            <person name="Ng W.-L."/>
            <person name="Kazmierczak K.M."/>
            <person name="Andrzejewski T.M."/>
            <person name="Davidsen T.M."/>
            <person name="Wayne K.J."/>
            <person name="Tettelin H."/>
            <person name="Glass J.I."/>
            <person name="Rusch D."/>
            <person name="Podicherti R."/>
            <person name="Tsui H.-C.T."/>
            <person name="Winkler M.E."/>
        </authorList>
    </citation>
    <scope>NUCLEOTIDE SEQUENCE</scope>
</reference>
<name>A0A383DGC0_9ZZZZ</name>
<gene>
    <name evidence="5" type="ORF">METZ01_LOCUS496228</name>
</gene>
<dbReference type="SUPFAM" id="SSF54675">
    <property type="entry name" value="Nicotinate/Quinolinate PRTase N-terminal domain-like"/>
    <property type="match status" value="1"/>
</dbReference>
<proteinExistence type="inferred from homology"/>
<dbReference type="EMBL" id="UINC01216982">
    <property type="protein sequence ID" value="SVE43374.1"/>
    <property type="molecule type" value="Genomic_DNA"/>
</dbReference>
<accession>A0A383DGC0</accession>
<comment type="pathway">
    <text evidence="1">Cofactor biosynthesis; NAD(+) biosynthesis.</text>
</comment>
<dbReference type="InterPro" id="IPR040727">
    <property type="entry name" value="NAPRTase_N"/>
</dbReference>
<comment type="similarity">
    <text evidence="2">Belongs to the NAPRTase family.</text>
</comment>
<dbReference type="UniPathway" id="UPA00253"/>
<evidence type="ECO:0000256" key="3">
    <source>
        <dbReference type="ARBA" id="ARBA00022642"/>
    </source>
</evidence>
<protein>
    <recommendedName>
        <fullName evidence="4">Nicotinate phosphoribosyltransferase N-terminal domain-containing protein</fullName>
    </recommendedName>
</protein>
<dbReference type="Pfam" id="PF17767">
    <property type="entry name" value="NAPRTase_N"/>
    <property type="match status" value="1"/>
</dbReference>
<dbReference type="PANTHER" id="PTHR11098">
    <property type="entry name" value="NICOTINATE PHOSPHORIBOSYLTRANSFERASE"/>
    <property type="match status" value="1"/>
</dbReference>
<dbReference type="InterPro" id="IPR007229">
    <property type="entry name" value="Nic_PRibTrfase-Fam"/>
</dbReference>
<feature type="domain" description="Nicotinate phosphoribosyltransferase N-terminal" evidence="4">
    <location>
        <begin position="42"/>
        <end position="165"/>
    </location>
</feature>
<dbReference type="GO" id="GO:0034355">
    <property type="term" value="P:NAD+ biosynthetic process via the salvage pathway"/>
    <property type="evidence" value="ECO:0007669"/>
    <property type="project" value="TreeGrafter"/>
</dbReference>
<evidence type="ECO:0000259" key="4">
    <source>
        <dbReference type="Pfam" id="PF17767"/>
    </source>
</evidence>